<keyword evidence="5" id="KW-1185">Reference proteome</keyword>
<dbReference type="KEGG" id="oho:Oweho_1847"/>
<name>G8R1Q1_OWEHD</name>
<proteinExistence type="predicted"/>
<accession>G8R1Q1</accession>
<feature type="domain" description="Glycosyl transferase family 1" evidence="2">
    <location>
        <begin position="190"/>
        <end position="348"/>
    </location>
</feature>
<dbReference type="PANTHER" id="PTHR46401:SF2">
    <property type="entry name" value="GLYCOSYLTRANSFERASE WBBK-RELATED"/>
    <property type="match status" value="1"/>
</dbReference>
<dbReference type="STRING" id="926562.Oweho_1847"/>
<organism evidence="4 5">
    <name type="scientific">Owenweeksia hongkongensis (strain DSM 17368 / CIP 108786 / JCM 12287 / NRRL B-23963 / UST20020801)</name>
    <dbReference type="NCBI Taxonomy" id="926562"/>
    <lineage>
        <taxon>Bacteria</taxon>
        <taxon>Pseudomonadati</taxon>
        <taxon>Bacteroidota</taxon>
        <taxon>Flavobacteriia</taxon>
        <taxon>Flavobacteriales</taxon>
        <taxon>Owenweeksiaceae</taxon>
        <taxon>Owenweeksia</taxon>
    </lineage>
</organism>
<dbReference type="CDD" id="cd03809">
    <property type="entry name" value="GT4_MtfB-like"/>
    <property type="match status" value="1"/>
</dbReference>
<dbReference type="Pfam" id="PF13439">
    <property type="entry name" value="Glyco_transf_4"/>
    <property type="match status" value="1"/>
</dbReference>
<dbReference type="eggNOG" id="COG0438">
    <property type="taxonomic scope" value="Bacteria"/>
</dbReference>
<dbReference type="PATRIC" id="fig|926562.3.peg.1851"/>
<dbReference type="PANTHER" id="PTHR46401">
    <property type="entry name" value="GLYCOSYLTRANSFERASE WBBK-RELATED"/>
    <property type="match status" value="1"/>
</dbReference>
<dbReference type="AlphaFoldDB" id="G8R1Q1"/>
<dbReference type="OrthoDB" id="9801609at2"/>
<reference evidence="4 5" key="1">
    <citation type="journal article" date="2012" name="Stand. Genomic Sci.">
        <title>Genome sequence of the orange-pigmented seawater bacterium Owenweeksia hongkongensis type strain (UST20020801(T)).</title>
        <authorList>
            <person name="Riedel T."/>
            <person name="Held B."/>
            <person name="Nolan M."/>
            <person name="Lucas S."/>
            <person name="Lapidus A."/>
            <person name="Tice H."/>
            <person name="Del Rio T.G."/>
            <person name="Cheng J.F."/>
            <person name="Han C."/>
            <person name="Tapia R."/>
            <person name="Goodwin L.A."/>
            <person name="Pitluck S."/>
            <person name="Liolios K."/>
            <person name="Mavromatis K."/>
            <person name="Pagani I."/>
            <person name="Ivanova N."/>
            <person name="Mikhailova N."/>
            <person name="Pati A."/>
            <person name="Chen A."/>
            <person name="Palaniappan K."/>
            <person name="Rohde M."/>
            <person name="Tindall B.J."/>
            <person name="Detter J.C."/>
            <person name="Goker M."/>
            <person name="Woyke T."/>
            <person name="Bristow J."/>
            <person name="Eisen J.A."/>
            <person name="Markowitz V."/>
            <person name="Hugenholtz P."/>
            <person name="Klenk H.P."/>
            <person name="Kyrpides N.C."/>
        </authorList>
    </citation>
    <scope>NUCLEOTIDE SEQUENCE</scope>
    <source>
        <strain evidence="5">DSM 17368 / JCM 12287 / NRRL B-23963</strain>
    </source>
</reference>
<dbReference type="InterPro" id="IPR028098">
    <property type="entry name" value="Glyco_trans_4-like_N"/>
</dbReference>
<dbReference type="SUPFAM" id="SSF53756">
    <property type="entry name" value="UDP-Glycosyltransferase/glycogen phosphorylase"/>
    <property type="match status" value="1"/>
</dbReference>
<gene>
    <name evidence="4" type="ordered locus">Oweho_1847</name>
</gene>
<dbReference type="Proteomes" id="UP000005631">
    <property type="component" value="Chromosome"/>
</dbReference>
<dbReference type="EMBL" id="CP003156">
    <property type="protein sequence ID" value="AEV32827.1"/>
    <property type="molecule type" value="Genomic_DNA"/>
</dbReference>
<protein>
    <submittedName>
        <fullName evidence="4">Glycosyltransferase</fullName>
    </submittedName>
</protein>
<keyword evidence="1 4" id="KW-0808">Transferase</keyword>
<evidence type="ECO:0000313" key="5">
    <source>
        <dbReference type="Proteomes" id="UP000005631"/>
    </source>
</evidence>
<evidence type="ECO:0000313" key="4">
    <source>
        <dbReference type="EMBL" id="AEV32827.1"/>
    </source>
</evidence>
<evidence type="ECO:0000256" key="1">
    <source>
        <dbReference type="ARBA" id="ARBA00022679"/>
    </source>
</evidence>
<sequence length="373" mass="42644">MKIAVNTRFLLPNKLEGIGWFTFEIFKRLTQNHPEVEWLFLFDRQYKEHFIFSDNITPIVVSPQARHPILWHIWYEYSLPRIFKKHKPDLFISPDGYLSLKSNVKSISVIHDLNFEHNPENIPKLAGKYYQKYFPKYAHRADRVATVSQYSKDDISTLYEVSPNKIDLVYNGCGDFFFPLKAEEIKTVRAEISEGKPYFIFVGALNPRKNITGMLAAFAKYREGGGHNKFVIVGEKMFWSDDIANAYENHPFREDIIFTGRLEGSGLNKVLAASAALLFVSNFEGFGIPIVEAFKCEVPVVTSTTTSMPEVAGDAALLCDPSDTQAITNAMHEVDKPEVRADLIAKGKLRSTLFTWERSAEMMWDCITQTMNQ</sequence>
<dbReference type="HOGENOM" id="CLU_009583_27_5_10"/>
<dbReference type="Gene3D" id="3.40.50.2000">
    <property type="entry name" value="Glycogen Phosphorylase B"/>
    <property type="match status" value="2"/>
</dbReference>
<feature type="domain" description="Glycosyltransferase subfamily 4-like N-terminal" evidence="3">
    <location>
        <begin position="17"/>
        <end position="172"/>
    </location>
</feature>
<dbReference type="InterPro" id="IPR001296">
    <property type="entry name" value="Glyco_trans_1"/>
</dbReference>
<dbReference type="Pfam" id="PF00534">
    <property type="entry name" value="Glycos_transf_1"/>
    <property type="match status" value="1"/>
</dbReference>
<evidence type="ECO:0000259" key="3">
    <source>
        <dbReference type="Pfam" id="PF13439"/>
    </source>
</evidence>
<dbReference type="RefSeq" id="WP_014202183.1">
    <property type="nucleotide sequence ID" value="NC_016599.1"/>
</dbReference>
<dbReference type="GO" id="GO:0016757">
    <property type="term" value="F:glycosyltransferase activity"/>
    <property type="evidence" value="ECO:0007669"/>
    <property type="project" value="InterPro"/>
</dbReference>
<evidence type="ECO:0000259" key="2">
    <source>
        <dbReference type="Pfam" id="PF00534"/>
    </source>
</evidence>